<feature type="compositionally biased region" description="Acidic residues" evidence="2">
    <location>
        <begin position="319"/>
        <end position="333"/>
    </location>
</feature>
<proteinExistence type="inferred from homology"/>
<dbReference type="InterPro" id="IPR007991">
    <property type="entry name" value="RNA_pol_I_trans_ini_fac_RRN3"/>
</dbReference>
<comment type="caution">
    <text evidence="3">The sequence shown here is derived from an EMBL/GenBank/DDBJ whole genome shotgun (WGS) entry which is preliminary data.</text>
</comment>
<dbReference type="InterPro" id="IPR046347">
    <property type="entry name" value="bZIP_sf"/>
</dbReference>
<feature type="region of interest" description="Disordered" evidence="2">
    <location>
        <begin position="807"/>
        <end position="832"/>
    </location>
</feature>
<evidence type="ECO:0000256" key="2">
    <source>
        <dbReference type="SAM" id="MobiDB-lite"/>
    </source>
</evidence>
<dbReference type="PANTHER" id="PTHR12790:SF0">
    <property type="entry name" value="RNA POLYMERASE I-SPECIFIC TRANSCRIPTION INITIATION FACTOR RRN3-RELATED"/>
    <property type="match status" value="1"/>
</dbReference>
<sequence>MRPFTPTTRNFSGPVPRSSTPVRSILKPASVLGRRKAEYAGLSDPVEAPESPTKRRKILIDETRNVTYEVGRRTMDEVKLEVRTALEEHLRGNDSQYDTLKELFASDKQRYLPPVVGEEDDTLKPHELQVYVVALTGCVPILKNRLCNGLVHTVLNCSWLGRDDAFVKVFTHFLAALVSAQGSYLSPVLAMMVGKFCDSRSSVWSVPDFPEVSRETMRKRLHSTLQYLLQMFPSAISVLEELLVSKLPFHNESMRVHMAYVDNLLRIKDYVPDSRDEVFDIILKRVVQIDSQMQTDLEDLDDDVTAAVMYALREHSEGDEWENDDDSDDESDAESVHSDDPDFDENVARIKSIKGSVEKMDAMMDTLFSVYTPHFTNPGSDTAFDMFTVLLREFEQLVLPTYKSRHTQFLIFHFAQMHERLTDAFCGQLIATAFQGNTPNVLKQSAAAYLASFVARGAHLPSGLIRSIFGLLLHHLDQYRKKYEPLCRGPDLMRFTPYYSLVQATLYIFCFRWQDLIVSTPEFVDPEDPASYIGQEMEWMGTCRKDLSVQIFSKLNPLKVCAPVIVEEFAKISHRLNFISKLPSYRVMANTATATATADERPSFTEFLKKTKQKVAGTPCEGPDCATPQRRGRKSRGSVGMSSESPENSSETSPQKSRKSLTATEKAKLRRTQVRRAQIQHRQRKAEYQKQLELDITHFRELIALTEFESEQLKKDNDSIKELLTNKGITIPRCKSGTCSIRPRLTKEVVAGDNDAWVDDTMGVKLRVEDPTFQQEYDQDGGEIFADINVDDIIVTLKKDESMETPAFSIRSNESSSNATSSPPPLPDLNLTPDEEQKAVNFILSLEHICWDHFFVGDFPSHSHLSHDEPKGHCLMASSLCMANAPLDVFGDRKQVSSASSCHNRRSLGLDPYVPPVHLEWPSPRISLSSLYGLAQSLNPGDLEITPVQAWFELASRFDKSLLLERLDLLGTELVGVSKCLEFGAVMEKDAFESVVARVYGGTLEEAMAGAAIIDPHLGSVCDISRMRNFQANLLTNQLGFVGYAQS</sequence>
<feature type="compositionally biased region" description="Low complexity" evidence="2">
    <location>
        <begin position="809"/>
        <end position="821"/>
    </location>
</feature>
<dbReference type="GO" id="GO:0005634">
    <property type="term" value="C:nucleus"/>
    <property type="evidence" value="ECO:0007669"/>
    <property type="project" value="TreeGrafter"/>
</dbReference>
<accession>A0A365MQY5</accession>
<protein>
    <submittedName>
        <fullName evidence="3">Uncharacterized protein</fullName>
    </submittedName>
</protein>
<dbReference type="EMBL" id="PKMI01000061">
    <property type="protein sequence ID" value="RBA10946.1"/>
    <property type="molecule type" value="Genomic_DNA"/>
</dbReference>
<feature type="region of interest" description="Disordered" evidence="2">
    <location>
        <begin position="615"/>
        <end position="683"/>
    </location>
</feature>
<dbReference type="Gene3D" id="1.20.5.170">
    <property type="match status" value="1"/>
</dbReference>
<evidence type="ECO:0000313" key="3">
    <source>
        <dbReference type="EMBL" id="RBA10946.1"/>
    </source>
</evidence>
<dbReference type="SUPFAM" id="SSF57959">
    <property type="entry name" value="Leucine zipper domain"/>
    <property type="match status" value="1"/>
</dbReference>
<evidence type="ECO:0000256" key="1">
    <source>
        <dbReference type="ARBA" id="ARBA00010098"/>
    </source>
</evidence>
<dbReference type="Proteomes" id="UP000251714">
    <property type="component" value="Unassembled WGS sequence"/>
</dbReference>
<feature type="compositionally biased region" description="Basic residues" evidence="2">
    <location>
        <begin position="668"/>
        <end position="683"/>
    </location>
</feature>
<dbReference type="CDD" id="cd14688">
    <property type="entry name" value="bZIP_YAP"/>
    <property type="match status" value="1"/>
</dbReference>
<feature type="compositionally biased region" description="Polar residues" evidence="2">
    <location>
        <begin position="1"/>
        <end position="22"/>
    </location>
</feature>
<gene>
    <name evidence="3" type="ORF">FPRO05_05535</name>
</gene>
<name>A0A365MQY5_GIBIN</name>
<dbReference type="AlphaFoldDB" id="A0A365MQY5"/>
<dbReference type="GO" id="GO:0001181">
    <property type="term" value="F:RNA polymerase I general transcription initiation factor activity"/>
    <property type="evidence" value="ECO:0007669"/>
    <property type="project" value="InterPro"/>
</dbReference>
<feature type="compositionally biased region" description="Low complexity" evidence="2">
    <location>
        <begin position="638"/>
        <end position="653"/>
    </location>
</feature>
<feature type="region of interest" description="Disordered" evidence="2">
    <location>
        <begin position="1"/>
        <end position="24"/>
    </location>
</feature>
<dbReference type="PANTHER" id="PTHR12790">
    <property type="entry name" value="TRANSCRIPTION INITIATION FACTOR IA RRN3"/>
    <property type="match status" value="1"/>
</dbReference>
<dbReference type="Pfam" id="PF05327">
    <property type="entry name" value="RRN3"/>
    <property type="match status" value="1"/>
</dbReference>
<dbReference type="GO" id="GO:0006361">
    <property type="term" value="P:transcription initiation at RNA polymerase I promoter"/>
    <property type="evidence" value="ECO:0007669"/>
    <property type="project" value="InterPro"/>
</dbReference>
<dbReference type="GO" id="GO:0003700">
    <property type="term" value="F:DNA-binding transcription factor activity"/>
    <property type="evidence" value="ECO:0007669"/>
    <property type="project" value="InterPro"/>
</dbReference>
<reference evidence="3 4" key="1">
    <citation type="submission" date="2017-12" db="EMBL/GenBank/DDBJ databases">
        <title>Genome sequence of the mycotoxigenic crop pathogen Fusarium proliferatum, strain ITEM 2341 from Date Palm.</title>
        <authorList>
            <person name="Almiman B.F."/>
            <person name="Shittu T.A."/>
            <person name="Muthumeenakshi S."/>
            <person name="Baroncelli R."/>
            <person name="Sreenivasaprasada S."/>
        </authorList>
    </citation>
    <scope>NUCLEOTIDE SEQUENCE [LARGE SCALE GENOMIC DNA]</scope>
    <source>
        <strain evidence="3 4">ITEM 2341</strain>
    </source>
</reference>
<feature type="region of interest" description="Disordered" evidence="2">
    <location>
        <begin position="316"/>
        <end position="343"/>
    </location>
</feature>
<organism evidence="3 4">
    <name type="scientific">Gibberella intermedia</name>
    <name type="common">Bulb rot disease fungus</name>
    <name type="synonym">Fusarium proliferatum</name>
    <dbReference type="NCBI Taxonomy" id="948311"/>
    <lineage>
        <taxon>Eukaryota</taxon>
        <taxon>Fungi</taxon>
        <taxon>Dikarya</taxon>
        <taxon>Ascomycota</taxon>
        <taxon>Pezizomycotina</taxon>
        <taxon>Sordariomycetes</taxon>
        <taxon>Hypocreomycetidae</taxon>
        <taxon>Hypocreales</taxon>
        <taxon>Nectriaceae</taxon>
        <taxon>Fusarium</taxon>
        <taxon>Fusarium fujikuroi species complex</taxon>
    </lineage>
</organism>
<dbReference type="GO" id="GO:0001042">
    <property type="term" value="F:RNA polymerase I core binding"/>
    <property type="evidence" value="ECO:0007669"/>
    <property type="project" value="TreeGrafter"/>
</dbReference>
<comment type="similarity">
    <text evidence="1">Belongs to the RRN3 family.</text>
</comment>
<evidence type="ECO:0000313" key="4">
    <source>
        <dbReference type="Proteomes" id="UP000251714"/>
    </source>
</evidence>